<feature type="compositionally biased region" description="Low complexity" evidence="3">
    <location>
        <begin position="194"/>
        <end position="209"/>
    </location>
</feature>
<evidence type="ECO:0000259" key="4">
    <source>
        <dbReference type="PROSITE" id="PS50137"/>
    </source>
</evidence>
<dbReference type="GO" id="GO:0003725">
    <property type="term" value="F:double-stranded RNA binding"/>
    <property type="evidence" value="ECO:0007669"/>
    <property type="project" value="TreeGrafter"/>
</dbReference>
<dbReference type="GO" id="GO:0030422">
    <property type="term" value="P:siRNA processing"/>
    <property type="evidence" value="ECO:0007669"/>
    <property type="project" value="TreeGrafter"/>
</dbReference>
<dbReference type="InterPro" id="IPR014720">
    <property type="entry name" value="dsRBD_dom"/>
</dbReference>
<dbReference type="Gene3D" id="3.30.160.20">
    <property type="match status" value="2"/>
</dbReference>
<dbReference type="SUPFAM" id="SSF54768">
    <property type="entry name" value="dsRNA-binding domain-like"/>
    <property type="match status" value="2"/>
</dbReference>
<dbReference type="PROSITE" id="PS50137">
    <property type="entry name" value="DS_RBD"/>
    <property type="match status" value="2"/>
</dbReference>
<accession>A0A2S2PVV1</accession>
<dbReference type="AlphaFoldDB" id="A0A2S2PVV1"/>
<dbReference type="GO" id="GO:0070578">
    <property type="term" value="C:RISC-loading complex"/>
    <property type="evidence" value="ECO:0007669"/>
    <property type="project" value="TreeGrafter"/>
</dbReference>
<dbReference type="GeneID" id="112688976"/>
<reference evidence="7" key="2">
    <citation type="submission" date="2025-04" db="UniProtKB">
        <authorList>
            <consortium name="RefSeq"/>
        </authorList>
    </citation>
    <scope>IDENTIFICATION</scope>
    <source>
        <tissue evidence="7">Whole body</tissue>
    </source>
</reference>
<evidence type="ECO:0000313" key="6">
    <source>
        <dbReference type="Proteomes" id="UP000694846"/>
    </source>
</evidence>
<dbReference type="GO" id="GO:0016442">
    <property type="term" value="C:RISC complex"/>
    <property type="evidence" value="ECO:0007669"/>
    <property type="project" value="TreeGrafter"/>
</dbReference>
<dbReference type="GO" id="GO:0070920">
    <property type="term" value="P:regulation of regulatory ncRNA processing"/>
    <property type="evidence" value="ECO:0007669"/>
    <property type="project" value="TreeGrafter"/>
</dbReference>
<reference evidence="5" key="1">
    <citation type="submission" date="2018-04" db="EMBL/GenBank/DDBJ databases">
        <title>Transcriptome assembly of Sipha flava.</title>
        <authorList>
            <person name="Scully E.D."/>
            <person name="Geib S.M."/>
            <person name="Palmer N.A."/>
            <person name="Koch K."/>
            <person name="Bradshaw J."/>
            <person name="Heng-Moss T."/>
            <person name="Sarath G."/>
        </authorList>
    </citation>
    <scope>NUCLEOTIDE SEQUENCE</scope>
</reference>
<dbReference type="GO" id="GO:0035197">
    <property type="term" value="F:siRNA binding"/>
    <property type="evidence" value="ECO:0007669"/>
    <property type="project" value="TreeGrafter"/>
</dbReference>
<dbReference type="OrthoDB" id="10056847at2759"/>
<name>A0A2S2PVV1_9HEMI</name>
<dbReference type="GO" id="GO:0005634">
    <property type="term" value="C:nucleus"/>
    <property type="evidence" value="ECO:0007669"/>
    <property type="project" value="TreeGrafter"/>
</dbReference>
<evidence type="ECO:0000313" key="7">
    <source>
        <dbReference type="RefSeq" id="XP_025418228.1"/>
    </source>
</evidence>
<keyword evidence="6" id="KW-1185">Reference proteome</keyword>
<evidence type="ECO:0000256" key="1">
    <source>
        <dbReference type="ARBA" id="ARBA00022884"/>
    </source>
</evidence>
<proteinExistence type="predicted"/>
<protein>
    <submittedName>
        <fullName evidence="7">Uncharacterized protein LOC112688976</fullName>
    </submittedName>
</protein>
<dbReference type="PANTHER" id="PTHR46205">
    <property type="entry name" value="LOQUACIOUS, ISOFORM B"/>
    <property type="match status" value="1"/>
</dbReference>
<dbReference type="GO" id="GO:0005737">
    <property type="term" value="C:cytoplasm"/>
    <property type="evidence" value="ECO:0007669"/>
    <property type="project" value="TreeGrafter"/>
</dbReference>
<organism evidence="5">
    <name type="scientific">Sipha flava</name>
    <name type="common">yellow sugarcane aphid</name>
    <dbReference type="NCBI Taxonomy" id="143950"/>
    <lineage>
        <taxon>Eukaryota</taxon>
        <taxon>Metazoa</taxon>
        <taxon>Ecdysozoa</taxon>
        <taxon>Arthropoda</taxon>
        <taxon>Hexapoda</taxon>
        <taxon>Insecta</taxon>
        <taxon>Pterygota</taxon>
        <taxon>Neoptera</taxon>
        <taxon>Paraneoptera</taxon>
        <taxon>Hemiptera</taxon>
        <taxon>Sternorrhyncha</taxon>
        <taxon>Aphidomorpha</taxon>
        <taxon>Aphidoidea</taxon>
        <taxon>Aphididae</taxon>
        <taxon>Sipha</taxon>
    </lineage>
</organism>
<sequence>MFANAVSSSKMSVCSVDDISWFTKQITKLRLDKKKCPIAKVKEIMGLLKAEVDFKLISANHSQSGITYLVEIESNGLTAYGKSGSSAYDAQKSAAFNLFEKLHHQYCTISSILHSEKNENSKQTVLIENNNDNNSLLATTLDKGYSSKLIKEPKETIFDIKCNSLSIASGSDFSSNLSLKKYNNRDNYNHTYNSTLSPTSLDSPLSESPKNSDKKNAVINYIDLLNEKCLYHDWKLPKYNVSKFNFDFYGSPESTVTCILLSYVTQGKSITEQTAKNQAAFKMYNQINQLYGEDCEIISENKTPFDYFFNDIQFQNLKKVLSVNTLKDLKMFLDRGYMCNDSHSSHSFKNEAVNVLEKIAKAEHFALKYVVILQKSDQVNIMVQILMNPIIVHVGHGTTKNEAQGNAAYTSLVYLHAKFNDAI</sequence>
<evidence type="ECO:0000313" key="5">
    <source>
        <dbReference type="EMBL" id="MBY69677.1"/>
    </source>
</evidence>
<feature type="domain" description="DRBM" evidence="4">
    <location>
        <begin position="351"/>
        <end position="417"/>
    </location>
</feature>
<feature type="region of interest" description="Disordered" evidence="3">
    <location>
        <begin position="193"/>
        <end position="212"/>
    </location>
</feature>
<feature type="domain" description="DRBM" evidence="4">
    <location>
        <begin position="36"/>
        <end position="104"/>
    </location>
</feature>
<gene>
    <name evidence="7" type="primary">LOC112688976</name>
    <name evidence="5" type="ORF">g.85793</name>
</gene>
<dbReference type="EMBL" id="GGMS01000474">
    <property type="protein sequence ID" value="MBY69677.1"/>
    <property type="molecule type" value="Transcribed_RNA"/>
</dbReference>
<dbReference type="InterPro" id="IPR051247">
    <property type="entry name" value="RLC_Component"/>
</dbReference>
<dbReference type="Proteomes" id="UP000694846">
    <property type="component" value="Unplaced"/>
</dbReference>
<evidence type="ECO:0000256" key="2">
    <source>
        <dbReference type="PROSITE-ProRule" id="PRU00266"/>
    </source>
</evidence>
<dbReference type="PANTHER" id="PTHR46205:SF3">
    <property type="entry name" value="LOQUACIOUS, ISOFORM B"/>
    <property type="match status" value="1"/>
</dbReference>
<evidence type="ECO:0000256" key="3">
    <source>
        <dbReference type="SAM" id="MobiDB-lite"/>
    </source>
</evidence>
<dbReference type="RefSeq" id="XP_025418228.1">
    <property type="nucleotide sequence ID" value="XM_025562443.1"/>
</dbReference>
<keyword evidence="1 2" id="KW-0694">RNA-binding</keyword>